<feature type="compositionally biased region" description="Acidic residues" evidence="7">
    <location>
        <begin position="407"/>
        <end position="430"/>
    </location>
</feature>
<evidence type="ECO:0000313" key="9">
    <source>
        <dbReference type="EMBL" id="MBY09580.1"/>
    </source>
</evidence>
<comment type="subcellular location">
    <subcellularLocation>
        <location evidence="1">Nucleus</location>
        <location evidence="1">Nucleolus</location>
    </subcellularLocation>
</comment>
<dbReference type="PROSITE" id="PS51714">
    <property type="entry name" value="G_BMS1"/>
    <property type="match status" value="1"/>
</dbReference>
<dbReference type="PANTHER" id="PTHR12858:SF1">
    <property type="entry name" value="PRE-RRNA-PROCESSING PROTEIN TSR1 HOMOLOG"/>
    <property type="match status" value="1"/>
</dbReference>
<feature type="compositionally biased region" description="Basic residues" evidence="7">
    <location>
        <begin position="19"/>
        <end position="30"/>
    </location>
</feature>
<comment type="similarity">
    <text evidence="5">Belongs to the TRAFAC class translation factor GTPase superfamily. Bms1-like GTPase family. TSR1 subfamily.</text>
</comment>
<dbReference type="AlphaFoldDB" id="A0A2R5LJ62"/>
<evidence type="ECO:0000256" key="5">
    <source>
        <dbReference type="ARBA" id="ARBA00038288"/>
    </source>
</evidence>
<feature type="region of interest" description="Disordered" evidence="7">
    <location>
        <begin position="772"/>
        <end position="792"/>
    </location>
</feature>
<dbReference type="GO" id="GO:0030688">
    <property type="term" value="C:preribosome, small subunit precursor"/>
    <property type="evidence" value="ECO:0007669"/>
    <property type="project" value="TreeGrafter"/>
</dbReference>
<dbReference type="InterPro" id="IPR039761">
    <property type="entry name" value="Bms1/Tsr1"/>
</dbReference>
<dbReference type="GO" id="GO:0000479">
    <property type="term" value="P:endonucleolytic cleavage of tricistronic rRNA transcript (SSU-rRNA, 5.8S rRNA, LSU-rRNA)"/>
    <property type="evidence" value="ECO:0007669"/>
    <property type="project" value="TreeGrafter"/>
</dbReference>
<feature type="region of interest" description="Disordered" evidence="7">
    <location>
        <begin position="318"/>
        <end position="363"/>
    </location>
</feature>
<evidence type="ECO:0000256" key="4">
    <source>
        <dbReference type="ARBA" id="ARBA00037087"/>
    </source>
</evidence>
<dbReference type="Pfam" id="PF08142">
    <property type="entry name" value="AARP2CN"/>
    <property type="match status" value="1"/>
</dbReference>
<comment type="function">
    <text evidence="4">Required during maturation of the 40S ribosomal subunit in the nucleolus.</text>
</comment>
<reference evidence="9" key="1">
    <citation type="submission" date="2018-03" db="EMBL/GenBank/DDBJ databases">
        <title>The relapsing fever spirochete Borrelia turicatae persists in the highly oxidative environment of its soft-bodied tick vector.</title>
        <authorList>
            <person name="Bourret T.J."/>
            <person name="Boyle W.K."/>
            <person name="Valenzuela J.G."/>
            <person name="Oliveira F."/>
            <person name="Lopez J.E."/>
        </authorList>
    </citation>
    <scope>NUCLEOTIDE SEQUENCE</scope>
    <source>
        <strain evidence="9">Kansas strain/isolate</strain>
        <tissue evidence="9">Salivary glands</tissue>
    </source>
</reference>
<feature type="compositionally biased region" description="Basic and acidic residues" evidence="7">
    <location>
        <begin position="321"/>
        <end position="343"/>
    </location>
</feature>
<name>A0A2R5LJ62_9ACAR</name>
<proteinExistence type="inferred from homology"/>
<feature type="compositionally biased region" description="Basic and acidic residues" evidence="7">
    <location>
        <begin position="781"/>
        <end position="792"/>
    </location>
</feature>
<organism evidence="9">
    <name type="scientific">Ornithodoros turicata</name>
    <dbReference type="NCBI Taxonomy" id="34597"/>
    <lineage>
        <taxon>Eukaryota</taxon>
        <taxon>Metazoa</taxon>
        <taxon>Ecdysozoa</taxon>
        <taxon>Arthropoda</taxon>
        <taxon>Chelicerata</taxon>
        <taxon>Arachnida</taxon>
        <taxon>Acari</taxon>
        <taxon>Parasitiformes</taxon>
        <taxon>Ixodida</taxon>
        <taxon>Ixodoidea</taxon>
        <taxon>Argasidae</taxon>
        <taxon>Ornithodorinae</taxon>
        <taxon>Ornithodoros</taxon>
    </lineage>
</organism>
<dbReference type="EMBL" id="GGLE01005454">
    <property type="protein sequence ID" value="MBY09580.1"/>
    <property type="molecule type" value="Transcribed_RNA"/>
</dbReference>
<evidence type="ECO:0000256" key="7">
    <source>
        <dbReference type="SAM" id="MobiDB-lite"/>
    </source>
</evidence>
<dbReference type="GO" id="GO:0000462">
    <property type="term" value="P:maturation of SSU-rRNA from tricistronic rRNA transcript (SSU-rRNA, 5.8S rRNA, LSU-rRNA)"/>
    <property type="evidence" value="ECO:0007669"/>
    <property type="project" value="TreeGrafter"/>
</dbReference>
<dbReference type="PANTHER" id="PTHR12858">
    <property type="entry name" value="RIBOSOME BIOGENESIS PROTEIN"/>
    <property type="match status" value="1"/>
</dbReference>
<dbReference type="GO" id="GO:0005525">
    <property type="term" value="F:GTP binding"/>
    <property type="evidence" value="ECO:0007669"/>
    <property type="project" value="TreeGrafter"/>
</dbReference>
<keyword evidence="2" id="KW-0690">Ribosome biogenesis</keyword>
<evidence type="ECO:0000259" key="8">
    <source>
        <dbReference type="PROSITE" id="PS51714"/>
    </source>
</evidence>
<dbReference type="SMART" id="SM01362">
    <property type="entry name" value="DUF663"/>
    <property type="match status" value="1"/>
</dbReference>
<feature type="region of interest" description="Disordered" evidence="7">
    <location>
        <begin position="1"/>
        <end position="80"/>
    </location>
</feature>
<dbReference type="GO" id="GO:0003924">
    <property type="term" value="F:GTPase activity"/>
    <property type="evidence" value="ECO:0007669"/>
    <property type="project" value="TreeGrafter"/>
</dbReference>
<evidence type="ECO:0000256" key="6">
    <source>
        <dbReference type="ARBA" id="ARBA00040070"/>
    </source>
</evidence>
<dbReference type="InterPro" id="IPR030387">
    <property type="entry name" value="G_Bms1/Tsr1_dom"/>
</dbReference>
<dbReference type="SMART" id="SM00785">
    <property type="entry name" value="AARP2CN"/>
    <property type="match status" value="1"/>
</dbReference>
<accession>A0A2R5LJ62</accession>
<dbReference type="InterPro" id="IPR012948">
    <property type="entry name" value="AARP2CN"/>
</dbReference>
<dbReference type="GO" id="GO:0005730">
    <property type="term" value="C:nucleolus"/>
    <property type="evidence" value="ECO:0007669"/>
    <property type="project" value="UniProtKB-SubCell"/>
</dbReference>
<feature type="domain" description="Bms1-type G" evidence="8">
    <location>
        <begin position="87"/>
        <end position="246"/>
    </location>
</feature>
<dbReference type="Pfam" id="PF22298">
    <property type="entry name" value="Tsr1_G-like"/>
    <property type="match status" value="1"/>
</dbReference>
<keyword evidence="3" id="KW-0539">Nucleus</keyword>
<dbReference type="InterPro" id="IPR007034">
    <property type="entry name" value="BMS1_TSR1_C"/>
</dbReference>
<evidence type="ECO:0000256" key="2">
    <source>
        <dbReference type="ARBA" id="ARBA00022517"/>
    </source>
</evidence>
<evidence type="ECO:0000256" key="1">
    <source>
        <dbReference type="ARBA" id="ARBA00004604"/>
    </source>
</evidence>
<sequence length="792" mass="89810">MALHGESQAHRAGAFKQQNKTHKHGRHKSNRSLETLNKGKVSLKVLSTKKNRQMRKQERRNQLQQIRRNKRQEASERKRTLGGCGVPPFLTAVIPVNCTADPKRLLDAVKSCDPEAIVTDSALGYCHISLPRFKKRFSFVVPKPGDLYSTLDAAKVADSVILLYSLPSGYDDVGNTTISALFAQGLPSPVHVVQGLDDIPVKQRSDAKKQLMKALQSRFPDDKVYTVDKQEDGIILLRHIADQKKREVFYRDARPHLLAEDIQFHPNGNEEYLGTLKLSGYIRGRTLSVNSLLHIPGYGNFQMSQIDSANDPHPLVARTRQNKEPKDMADDTEQEKVLERADPLRQQSLQTEIEPDAMDGEQTWPTPEELAAAEEEETREKKIVKKVPKGTSSYQACWIVDEKSDNEGDSEEDDVEEEDGFEAMDDEDSDAASTVAGDTDTVSVVEEERGNYDEKLDLEEEKATLVKFKEERMDQMFPDEVDTPMDAPARTRFARYRGLKSFHTSPWDPKENLPYDYARVVQFENFTRAKKRILAEENDGALPGWYVTIHVTDVPKRVYDESLQNGNPLIAFGMLPHEQMMSVLNVAVKRSGDYVQPIKSKERLVFHVAFRRFTACPIFSAHTNGDKHKYERFLRNDAVCVATLFAPVVFPPAPVLLFKEDAGGGIHFIGSGTVLNADPDRVVVKRAVLSGHPFKINRKSAVVRYMFFNRDDILWFRPVELKTKYGRRGHIKEPLGTHGHMKCVFNGQLKSEDTVLMHLYKRVFPKWTFDADAPRPAPKYAQEDKSTESMDS</sequence>
<feature type="region of interest" description="Disordered" evidence="7">
    <location>
        <begin position="403"/>
        <end position="440"/>
    </location>
</feature>
<protein>
    <recommendedName>
        <fullName evidence="6">Pre-rRNA-processing protein TSR1 homolog</fullName>
    </recommendedName>
</protein>
<evidence type="ECO:0000256" key="3">
    <source>
        <dbReference type="ARBA" id="ARBA00023242"/>
    </source>
</evidence>
<dbReference type="Pfam" id="PF04950">
    <property type="entry name" value="RIBIOP_C"/>
    <property type="match status" value="1"/>
</dbReference>
<dbReference type="GO" id="GO:0034511">
    <property type="term" value="F:U3 snoRNA binding"/>
    <property type="evidence" value="ECO:0007669"/>
    <property type="project" value="TreeGrafter"/>
</dbReference>